<keyword evidence="5 8" id="KW-0413">Isomerase</keyword>
<dbReference type="InterPro" id="IPR033134">
    <property type="entry name" value="Asp/Glu_racemase_AS_2"/>
</dbReference>
<comment type="function">
    <text evidence="8">Provides the (R)-glutamate required for cell wall biosynthesis.</text>
</comment>
<evidence type="ECO:0000256" key="2">
    <source>
        <dbReference type="ARBA" id="ARBA00013090"/>
    </source>
</evidence>
<evidence type="ECO:0000256" key="3">
    <source>
        <dbReference type="ARBA" id="ARBA00022960"/>
    </source>
</evidence>
<dbReference type="Gene3D" id="3.40.50.1860">
    <property type="match status" value="2"/>
</dbReference>
<keyword evidence="4 8" id="KW-0573">Peptidoglycan synthesis</keyword>
<dbReference type="NCBIfam" id="TIGR00067">
    <property type="entry name" value="glut_race"/>
    <property type="match status" value="1"/>
</dbReference>
<evidence type="ECO:0000313" key="10">
    <source>
        <dbReference type="EMBL" id="MCQ5081820.1"/>
    </source>
</evidence>
<sequence>MLQLLKDVDKLSNNAPIGVFDSGLGGLTVWREVRRALPAESLVYLGDGKNCPYGSRPREEVRRLADEAVAFLVAQGCKLVVVACNTATAAAIDFLREKYAPMPIVGMEPAVKPACLATRSGVVGVLATERSLDGELFRRTAARYGDGVDLVTAPGRGFVELVENDLEATPEAEATVRAAVAEMLEHGADQIVLGCTHYPFLLPVLERVVAGRGVTVVDPSPAVARRVVQLLDRYGLHVDPAHRAEYTFRTFADEAYRLRLERKALGAL</sequence>
<reference evidence="9 11" key="1">
    <citation type="journal article" date="2019" name="Nat. Med.">
        <title>A library of human gut bacterial isolates paired with longitudinal multiomics data enables mechanistic microbiome research.</title>
        <authorList>
            <person name="Poyet M."/>
            <person name="Groussin M."/>
            <person name="Gibbons S.M."/>
            <person name="Avila-Pacheco J."/>
            <person name="Jiang X."/>
            <person name="Kearney S.M."/>
            <person name="Perrotta A.R."/>
            <person name="Berdy B."/>
            <person name="Zhao S."/>
            <person name="Lieberman T.D."/>
            <person name="Swanson P.K."/>
            <person name="Smith M."/>
            <person name="Roesemann S."/>
            <person name="Alexander J.E."/>
            <person name="Rich S.A."/>
            <person name="Livny J."/>
            <person name="Vlamakis H."/>
            <person name="Clish C."/>
            <person name="Bullock K."/>
            <person name="Deik A."/>
            <person name="Scott J."/>
            <person name="Pierce K.A."/>
            <person name="Xavier R.J."/>
            <person name="Alm E.J."/>
        </authorList>
    </citation>
    <scope>NUCLEOTIDE SEQUENCE [LARGE SCALE GENOMIC DNA]</scope>
    <source>
        <strain evidence="9 11">BIOML-A204</strain>
    </source>
</reference>
<feature type="active site" description="Proton donor/acceptor" evidence="8">
    <location>
        <position position="195"/>
    </location>
</feature>
<dbReference type="InterPro" id="IPR004391">
    <property type="entry name" value="Glu_race"/>
</dbReference>
<name>A0A9P3ZI00_9BACT</name>
<dbReference type="PROSITE" id="PS00923">
    <property type="entry name" value="ASP_GLU_RACEMASE_1"/>
    <property type="match status" value="1"/>
</dbReference>
<dbReference type="HAMAP" id="MF_00258">
    <property type="entry name" value="Glu_racemase"/>
    <property type="match status" value="1"/>
</dbReference>
<dbReference type="Pfam" id="PF01177">
    <property type="entry name" value="Asp_Glu_race"/>
    <property type="match status" value="1"/>
</dbReference>
<evidence type="ECO:0000313" key="9">
    <source>
        <dbReference type="EMBL" id="KAA2560349.1"/>
    </source>
</evidence>
<dbReference type="Proteomes" id="UP001205035">
    <property type="component" value="Unassembled WGS sequence"/>
</dbReference>
<comment type="catalytic activity">
    <reaction evidence="1 8">
        <text>L-glutamate = D-glutamate</text>
        <dbReference type="Rhea" id="RHEA:12813"/>
        <dbReference type="ChEBI" id="CHEBI:29985"/>
        <dbReference type="ChEBI" id="CHEBI:29986"/>
        <dbReference type="EC" id="5.1.1.3"/>
    </reaction>
</comment>
<dbReference type="GO" id="GO:0071555">
    <property type="term" value="P:cell wall organization"/>
    <property type="evidence" value="ECO:0007669"/>
    <property type="project" value="UniProtKB-KW"/>
</dbReference>
<comment type="pathway">
    <text evidence="8">Cell wall biogenesis; peptidoglycan biosynthesis.</text>
</comment>
<feature type="binding site" evidence="8">
    <location>
        <begin position="85"/>
        <end position="86"/>
    </location>
    <ligand>
        <name>substrate</name>
    </ligand>
</feature>
<dbReference type="FunFam" id="3.40.50.1860:FF:000002">
    <property type="entry name" value="Glutamate racemase"/>
    <property type="match status" value="1"/>
</dbReference>
<dbReference type="AlphaFoldDB" id="A0A9P3ZI00"/>
<reference evidence="10" key="2">
    <citation type="submission" date="2022-06" db="EMBL/GenBank/DDBJ databases">
        <title>Isolation of gut microbiota from human fecal samples.</title>
        <authorList>
            <person name="Pamer E.G."/>
            <person name="Barat B."/>
            <person name="Waligurski E."/>
            <person name="Medina S."/>
            <person name="Paddock L."/>
            <person name="Mostad J."/>
        </authorList>
    </citation>
    <scope>NUCLEOTIDE SEQUENCE</scope>
    <source>
        <strain evidence="10">DFI.6.22</strain>
    </source>
</reference>
<dbReference type="InterPro" id="IPR018187">
    <property type="entry name" value="Asp/Glu_racemase_AS_1"/>
</dbReference>
<evidence type="ECO:0000256" key="4">
    <source>
        <dbReference type="ARBA" id="ARBA00022984"/>
    </source>
</evidence>
<dbReference type="GO" id="GO:0009252">
    <property type="term" value="P:peptidoglycan biosynthetic process"/>
    <property type="evidence" value="ECO:0007669"/>
    <property type="project" value="UniProtKB-UniRule"/>
</dbReference>
<dbReference type="EC" id="5.1.1.3" evidence="2 8"/>
<evidence type="ECO:0000256" key="1">
    <source>
        <dbReference type="ARBA" id="ARBA00001602"/>
    </source>
</evidence>
<accession>A0A9P3ZI00</accession>
<proteinExistence type="inferred from homology"/>
<dbReference type="EMBL" id="VVUY01000007">
    <property type="protein sequence ID" value="KAA2560349.1"/>
    <property type="molecule type" value="Genomic_DNA"/>
</dbReference>
<comment type="similarity">
    <text evidence="8">Belongs to the aspartate/glutamate racemases family.</text>
</comment>
<dbReference type="EMBL" id="JANGBQ010000003">
    <property type="protein sequence ID" value="MCQ5081820.1"/>
    <property type="molecule type" value="Genomic_DNA"/>
</dbReference>
<gene>
    <name evidence="8 9" type="primary">murI</name>
    <name evidence="9" type="ORF">F2S36_09475</name>
    <name evidence="10" type="ORF">NE651_02825</name>
</gene>
<dbReference type="PANTHER" id="PTHR21198">
    <property type="entry name" value="GLUTAMATE RACEMASE"/>
    <property type="match status" value="1"/>
</dbReference>
<dbReference type="GO" id="GO:0008881">
    <property type="term" value="F:glutamate racemase activity"/>
    <property type="evidence" value="ECO:0007669"/>
    <property type="project" value="UniProtKB-UniRule"/>
</dbReference>
<dbReference type="PANTHER" id="PTHR21198:SF2">
    <property type="entry name" value="GLUTAMATE RACEMASE"/>
    <property type="match status" value="1"/>
</dbReference>
<feature type="active site" description="Proton donor/acceptor" evidence="8">
    <location>
        <position position="84"/>
    </location>
</feature>
<evidence type="ECO:0000256" key="7">
    <source>
        <dbReference type="ARBA" id="ARBA00070053"/>
    </source>
</evidence>
<feature type="binding site" evidence="8">
    <location>
        <begin position="21"/>
        <end position="22"/>
    </location>
    <ligand>
        <name>substrate</name>
    </ligand>
</feature>
<dbReference type="Proteomes" id="UP000323119">
    <property type="component" value="Unassembled WGS sequence"/>
</dbReference>
<keyword evidence="3 8" id="KW-0133">Cell shape</keyword>
<evidence type="ECO:0000313" key="11">
    <source>
        <dbReference type="Proteomes" id="UP000323119"/>
    </source>
</evidence>
<protein>
    <recommendedName>
        <fullName evidence="7 8">Glutamate racemase</fullName>
        <ecNumber evidence="2 8">5.1.1.3</ecNumber>
    </recommendedName>
</protein>
<keyword evidence="6 8" id="KW-0961">Cell wall biogenesis/degradation</keyword>
<dbReference type="GO" id="GO:0008360">
    <property type="term" value="P:regulation of cell shape"/>
    <property type="evidence" value="ECO:0007669"/>
    <property type="project" value="UniProtKB-KW"/>
</dbReference>
<feature type="binding site" evidence="8">
    <location>
        <begin position="53"/>
        <end position="54"/>
    </location>
    <ligand>
        <name>substrate</name>
    </ligand>
</feature>
<evidence type="ECO:0000256" key="8">
    <source>
        <dbReference type="HAMAP-Rule" id="MF_00258"/>
    </source>
</evidence>
<comment type="caution">
    <text evidence="9">The sequence shown here is derived from an EMBL/GenBank/DDBJ whole genome shotgun (WGS) entry which is preliminary data.</text>
</comment>
<dbReference type="InterPro" id="IPR015942">
    <property type="entry name" value="Asp/Glu/hydantoin_racemase"/>
</dbReference>
<evidence type="ECO:0000256" key="5">
    <source>
        <dbReference type="ARBA" id="ARBA00023235"/>
    </source>
</evidence>
<dbReference type="SUPFAM" id="SSF53681">
    <property type="entry name" value="Aspartate/glutamate racemase"/>
    <property type="match status" value="2"/>
</dbReference>
<dbReference type="PROSITE" id="PS00924">
    <property type="entry name" value="ASP_GLU_RACEMASE_2"/>
    <property type="match status" value="1"/>
</dbReference>
<feature type="binding site" evidence="8">
    <location>
        <begin position="196"/>
        <end position="197"/>
    </location>
    <ligand>
        <name>substrate</name>
    </ligand>
</feature>
<evidence type="ECO:0000256" key="6">
    <source>
        <dbReference type="ARBA" id="ARBA00023316"/>
    </source>
</evidence>
<organism evidence="9 11">
    <name type="scientific">Alistipes onderdonkii</name>
    <dbReference type="NCBI Taxonomy" id="328813"/>
    <lineage>
        <taxon>Bacteria</taxon>
        <taxon>Pseudomonadati</taxon>
        <taxon>Bacteroidota</taxon>
        <taxon>Bacteroidia</taxon>
        <taxon>Bacteroidales</taxon>
        <taxon>Rikenellaceae</taxon>
        <taxon>Alistipes</taxon>
    </lineage>
</organism>
<dbReference type="InterPro" id="IPR001920">
    <property type="entry name" value="Asp/Glu_race"/>
</dbReference>
<dbReference type="RefSeq" id="WP_022332194.1">
    <property type="nucleotide sequence ID" value="NZ_DAWDUM010000009.1"/>
</dbReference>